<dbReference type="PANTHER" id="PTHR46601">
    <property type="entry name" value="ULP_PROTEASE DOMAIN-CONTAINING PROTEIN"/>
    <property type="match status" value="1"/>
</dbReference>
<reference evidence="1 2" key="1">
    <citation type="submission" date="2022-05" db="EMBL/GenBank/DDBJ databases">
        <title>A multi-omics perspective on studying reproductive biology in Daphnia sinensis.</title>
        <authorList>
            <person name="Jia J."/>
        </authorList>
    </citation>
    <scope>NUCLEOTIDE SEQUENCE [LARGE SCALE GENOMIC DNA]</scope>
    <source>
        <strain evidence="1 2">WSL</strain>
    </source>
</reference>
<evidence type="ECO:0000313" key="2">
    <source>
        <dbReference type="Proteomes" id="UP000820818"/>
    </source>
</evidence>
<sequence>MASDIPKCCVQLLVPNCACHQTCYIKDKKLILLDDLTESEQRIVKLRIQCDIKTICAHHFYIYYTSYEKRQTVCCDPFSKHKKKIKGHYKISLNFSDSFKCVLPFPLIPGKKLCSRCLNEVKNALECNNESVSPDSDLENNPPCDSPVIPDDDWETECNISTSVLSCNNSTFTPTKVIHALEDVSVIAPVKNLTKSSKEGRLAIFDKVIHSVRQNILNESASHSSLKLDDYSNDRKERYSLLTLAPKSWSSNQVASYFNVSNHAAKKSSQLKQDIQRIIDFYNSDEYSRQLPGMKNVKSVKQGNKRVKVQKRLLLLNLNELYAEYKKQSSVLAYKTFGFSLFASKRPANVVTVGSSGTHSVCVCVYHQNVKLMLSALHIHDERHCFMNKIVCSVYNKDCMMDRCLSCPGEGSLRDFLLELTAEEDDDISYKKWTQTDGTKLETVTEDKEEFIESLVKQIGNLTKHHYIARCQSAYFSRCKSEVESDSCVLVSDFSENFAFVIQDAVQGYYWMTDHATLLPFMAYMKNTDGSVFNVSLCVISNHMTHDTFAVHAFLRPVLLYLKTINPLLKKIVYWTDGAASQYKNKKNFANLCCHEQDFGLAAEWHFFASCHGKSACDGIGGTLKRLARLASLQRHSTNQITTPMELFIWAKDNVDIKTFYVSSDEVIRNQDLIKKRMDEATPVRGTRGFHSYIPLNLFQVSASPLSGLDSEFSTFDVLPNRSLFSFESCNVNDYIACIYDEDGMWYVAKISKIDVVNQEYLVNFLSPDGESGFRKGFKETNEQAMMRTQSVLLKINSIHKTTVRSRMLKFNQDEFDKICSKYTQRMADGN</sequence>
<comment type="caution">
    <text evidence="1">The sequence shown here is derived from an EMBL/GenBank/DDBJ whole genome shotgun (WGS) entry which is preliminary data.</text>
</comment>
<dbReference type="AlphaFoldDB" id="A0AAD5PVV5"/>
<dbReference type="Proteomes" id="UP000820818">
    <property type="component" value="Linkage Group LG5"/>
</dbReference>
<keyword evidence="2" id="KW-1185">Reference proteome</keyword>
<accession>A0AAD5PVV5</accession>
<name>A0AAD5PVV5_9CRUS</name>
<gene>
    <name evidence="1" type="ORF">GHT06_015168</name>
</gene>
<evidence type="ECO:0000313" key="1">
    <source>
        <dbReference type="EMBL" id="KAI9558389.1"/>
    </source>
</evidence>
<organism evidence="1 2">
    <name type="scientific">Daphnia sinensis</name>
    <dbReference type="NCBI Taxonomy" id="1820382"/>
    <lineage>
        <taxon>Eukaryota</taxon>
        <taxon>Metazoa</taxon>
        <taxon>Ecdysozoa</taxon>
        <taxon>Arthropoda</taxon>
        <taxon>Crustacea</taxon>
        <taxon>Branchiopoda</taxon>
        <taxon>Diplostraca</taxon>
        <taxon>Cladocera</taxon>
        <taxon>Anomopoda</taxon>
        <taxon>Daphniidae</taxon>
        <taxon>Daphnia</taxon>
        <taxon>Daphnia similis group</taxon>
    </lineage>
</organism>
<evidence type="ECO:0008006" key="3">
    <source>
        <dbReference type="Google" id="ProtNLM"/>
    </source>
</evidence>
<proteinExistence type="predicted"/>
<dbReference type="PANTHER" id="PTHR46601:SF1">
    <property type="entry name" value="ADF-H DOMAIN-CONTAINING PROTEIN"/>
    <property type="match status" value="1"/>
</dbReference>
<dbReference type="EMBL" id="WJBH02000005">
    <property type="protein sequence ID" value="KAI9558389.1"/>
    <property type="molecule type" value="Genomic_DNA"/>
</dbReference>
<protein>
    <recommendedName>
        <fullName evidence="3">Cc8L18.2-like protein</fullName>
    </recommendedName>
</protein>